<protein>
    <recommendedName>
        <fullName evidence="4">Mu-like prophage FluMu N-terminal domain-containing protein</fullName>
    </recommendedName>
</protein>
<dbReference type="AlphaFoldDB" id="A0A256GD96"/>
<proteinExistence type="predicted"/>
<dbReference type="Proteomes" id="UP000216188">
    <property type="component" value="Unassembled WGS sequence"/>
</dbReference>
<gene>
    <name evidence="2" type="ORF">CEV34_5651</name>
</gene>
<name>A0A256GD96_9HYPH</name>
<organism evidence="2 3">
    <name type="scientific">Brucella pseudogrignonensis</name>
    <dbReference type="NCBI Taxonomy" id="419475"/>
    <lineage>
        <taxon>Bacteria</taxon>
        <taxon>Pseudomonadati</taxon>
        <taxon>Pseudomonadota</taxon>
        <taxon>Alphaproteobacteria</taxon>
        <taxon>Hyphomicrobiales</taxon>
        <taxon>Brucellaceae</taxon>
        <taxon>Brucella/Ochrobactrum group</taxon>
        <taxon>Brucella</taxon>
    </lineage>
</organism>
<comment type="caution">
    <text evidence="2">The sequence shown here is derived from an EMBL/GenBank/DDBJ whole genome shotgun (WGS) entry which is preliminary data.</text>
</comment>
<feature type="compositionally biased region" description="Polar residues" evidence="1">
    <location>
        <begin position="55"/>
        <end position="64"/>
    </location>
</feature>
<dbReference type="RefSeq" id="WP_094543819.1">
    <property type="nucleotide sequence ID" value="NZ_JBHEEM010000037.1"/>
</dbReference>
<reference evidence="2 3" key="1">
    <citation type="submission" date="2017-07" db="EMBL/GenBank/DDBJ databases">
        <title>Phylogenetic study on the rhizospheric bacterium Ochrobactrum sp. A44.</title>
        <authorList>
            <person name="Krzyzanowska D.M."/>
            <person name="Ossowicki A."/>
            <person name="Rajewska M."/>
            <person name="Maciag T."/>
            <person name="Kaczynski Z."/>
            <person name="Czerwicka M."/>
            <person name="Jafra S."/>
        </authorList>
    </citation>
    <scope>NUCLEOTIDE SEQUENCE [LARGE SCALE GENOMIC DNA]</scope>
    <source>
        <strain evidence="2 3">CCUG 30717</strain>
    </source>
</reference>
<accession>A0A256GD96</accession>
<keyword evidence="3" id="KW-1185">Reference proteome</keyword>
<sequence length="164" mass="16907">MAKAAKPTDDTKKVPAAEPVGGPLLNTPGNTGQNGGAVQGDATTTNTSPATATNDGTGNTVGPVSDQTVVASEIEVDEIVAASVQAAKDAGFDFIAAAVERYAAKHGKFGCNGIRITAKVEGIRRGGCRHNGTNEYPIDKFEPFQLNQILGDPDLVAELIELDD</sequence>
<feature type="compositionally biased region" description="Basic and acidic residues" evidence="1">
    <location>
        <begin position="1"/>
        <end position="15"/>
    </location>
</feature>
<feature type="region of interest" description="Disordered" evidence="1">
    <location>
        <begin position="1"/>
        <end position="64"/>
    </location>
</feature>
<evidence type="ECO:0008006" key="4">
    <source>
        <dbReference type="Google" id="ProtNLM"/>
    </source>
</evidence>
<feature type="compositionally biased region" description="Low complexity" evidence="1">
    <location>
        <begin position="42"/>
        <end position="54"/>
    </location>
</feature>
<dbReference type="EMBL" id="NNRM01000024">
    <property type="protein sequence ID" value="OYR24988.1"/>
    <property type="molecule type" value="Genomic_DNA"/>
</dbReference>
<evidence type="ECO:0000256" key="1">
    <source>
        <dbReference type="SAM" id="MobiDB-lite"/>
    </source>
</evidence>
<evidence type="ECO:0000313" key="3">
    <source>
        <dbReference type="Proteomes" id="UP000216188"/>
    </source>
</evidence>
<evidence type="ECO:0000313" key="2">
    <source>
        <dbReference type="EMBL" id="OYR24988.1"/>
    </source>
</evidence>